<dbReference type="GO" id="GO:0000981">
    <property type="term" value="F:DNA-binding transcription factor activity, RNA polymerase II-specific"/>
    <property type="evidence" value="ECO:0007669"/>
    <property type="project" value="TreeGrafter"/>
</dbReference>
<keyword evidence="1 2" id="KW-0238">DNA-binding</keyword>
<dbReference type="Gene3D" id="1.10.10.10">
    <property type="entry name" value="Winged helix-like DNA-binding domain superfamily/Winged helix DNA-binding domain"/>
    <property type="match status" value="1"/>
</dbReference>
<comment type="caution">
    <text evidence="5">The sequence shown here is derived from an EMBL/GenBank/DDBJ whole genome shotgun (WGS) entry which is preliminary data.</text>
</comment>
<comment type="subcellular location">
    <subcellularLocation>
        <location evidence="2">Nucleus</location>
    </subcellularLocation>
</comment>
<gene>
    <name evidence="5" type="ORF">EGW08_007479</name>
</gene>
<evidence type="ECO:0000313" key="6">
    <source>
        <dbReference type="Proteomes" id="UP000271974"/>
    </source>
</evidence>
<keyword evidence="6" id="KW-1185">Reference proteome</keyword>
<dbReference type="AlphaFoldDB" id="A0A433TT36"/>
<dbReference type="GO" id="GO:0005634">
    <property type="term" value="C:nucleus"/>
    <property type="evidence" value="ECO:0007669"/>
    <property type="project" value="UniProtKB-SubCell"/>
</dbReference>
<evidence type="ECO:0000259" key="4">
    <source>
        <dbReference type="PROSITE" id="PS50039"/>
    </source>
</evidence>
<feature type="domain" description="Fork-head" evidence="4">
    <location>
        <begin position="422"/>
        <end position="511"/>
    </location>
</feature>
<accession>A0A433TT36</accession>
<dbReference type="InterPro" id="IPR050211">
    <property type="entry name" value="FOX_domain-containing"/>
</dbReference>
<feature type="compositionally biased region" description="Basic and acidic residues" evidence="3">
    <location>
        <begin position="403"/>
        <end position="418"/>
    </location>
</feature>
<dbReference type="InterPro" id="IPR036390">
    <property type="entry name" value="WH_DNA-bd_sf"/>
</dbReference>
<feature type="DNA-binding region" description="Fork-head" evidence="2">
    <location>
        <begin position="422"/>
        <end position="511"/>
    </location>
</feature>
<protein>
    <recommendedName>
        <fullName evidence="4">Fork-head domain-containing protein</fullName>
    </recommendedName>
</protein>
<feature type="compositionally biased region" description="Acidic residues" evidence="3">
    <location>
        <begin position="386"/>
        <end position="400"/>
    </location>
</feature>
<name>A0A433TT36_ELYCH</name>
<dbReference type="InterPro" id="IPR036388">
    <property type="entry name" value="WH-like_DNA-bd_sf"/>
</dbReference>
<dbReference type="SUPFAM" id="SSF46785">
    <property type="entry name" value="Winged helix' DNA-binding domain"/>
    <property type="match status" value="1"/>
</dbReference>
<dbReference type="SMART" id="SM00339">
    <property type="entry name" value="FH"/>
    <property type="match status" value="1"/>
</dbReference>
<dbReference type="PROSITE" id="PS50039">
    <property type="entry name" value="FORK_HEAD_3"/>
    <property type="match status" value="1"/>
</dbReference>
<dbReference type="InterPro" id="IPR047519">
    <property type="entry name" value="FH_FOXQ2-like"/>
</dbReference>
<dbReference type="PANTHER" id="PTHR11829:SF142">
    <property type="entry name" value="FORK-HEAD DOMAIN-CONTAINING PROTEIN"/>
    <property type="match status" value="1"/>
</dbReference>
<dbReference type="Proteomes" id="UP000271974">
    <property type="component" value="Unassembled WGS sequence"/>
</dbReference>
<evidence type="ECO:0000313" key="5">
    <source>
        <dbReference type="EMBL" id="RUS84737.1"/>
    </source>
</evidence>
<keyword evidence="2" id="KW-0539">Nucleus</keyword>
<dbReference type="OrthoDB" id="5954824at2759"/>
<dbReference type="Pfam" id="PF00250">
    <property type="entry name" value="Forkhead"/>
    <property type="match status" value="1"/>
</dbReference>
<dbReference type="EMBL" id="RQTK01000194">
    <property type="protein sequence ID" value="RUS84737.1"/>
    <property type="molecule type" value="Genomic_DNA"/>
</dbReference>
<dbReference type="PANTHER" id="PTHR11829">
    <property type="entry name" value="FORKHEAD BOX PROTEIN"/>
    <property type="match status" value="1"/>
</dbReference>
<dbReference type="GO" id="GO:0000978">
    <property type="term" value="F:RNA polymerase II cis-regulatory region sequence-specific DNA binding"/>
    <property type="evidence" value="ECO:0007669"/>
    <property type="project" value="TreeGrafter"/>
</dbReference>
<dbReference type="GO" id="GO:0030154">
    <property type="term" value="P:cell differentiation"/>
    <property type="evidence" value="ECO:0007669"/>
    <property type="project" value="TreeGrafter"/>
</dbReference>
<dbReference type="STRING" id="188477.A0A433TT36"/>
<feature type="region of interest" description="Disordered" evidence="3">
    <location>
        <begin position="354"/>
        <end position="418"/>
    </location>
</feature>
<reference evidence="5 6" key="1">
    <citation type="submission" date="2019-01" db="EMBL/GenBank/DDBJ databases">
        <title>A draft genome assembly of the solar-powered sea slug Elysia chlorotica.</title>
        <authorList>
            <person name="Cai H."/>
            <person name="Li Q."/>
            <person name="Fang X."/>
            <person name="Li J."/>
            <person name="Curtis N.E."/>
            <person name="Altenburger A."/>
            <person name="Shibata T."/>
            <person name="Feng M."/>
            <person name="Maeda T."/>
            <person name="Schwartz J.A."/>
            <person name="Shigenobu S."/>
            <person name="Lundholm N."/>
            <person name="Nishiyama T."/>
            <person name="Yang H."/>
            <person name="Hasebe M."/>
            <person name="Li S."/>
            <person name="Pierce S.K."/>
            <person name="Wang J."/>
        </authorList>
    </citation>
    <scope>NUCLEOTIDE SEQUENCE [LARGE SCALE GENOMIC DNA]</scope>
    <source>
        <strain evidence="5">EC2010</strain>
        <tissue evidence="5">Whole organism of an adult</tissue>
    </source>
</reference>
<evidence type="ECO:0000256" key="1">
    <source>
        <dbReference type="ARBA" id="ARBA00023125"/>
    </source>
</evidence>
<evidence type="ECO:0000256" key="2">
    <source>
        <dbReference type="PROSITE-ProRule" id="PRU00089"/>
    </source>
</evidence>
<dbReference type="PRINTS" id="PR00053">
    <property type="entry name" value="FORKHEAD"/>
</dbReference>
<dbReference type="CDD" id="cd20035">
    <property type="entry name" value="FH_FOXQ2-like"/>
    <property type="match status" value="1"/>
</dbReference>
<organism evidence="5 6">
    <name type="scientific">Elysia chlorotica</name>
    <name type="common">Eastern emerald elysia</name>
    <name type="synonym">Sea slug</name>
    <dbReference type="NCBI Taxonomy" id="188477"/>
    <lineage>
        <taxon>Eukaryota</taxon>
        <taxon>Metazoa</taxon>
        <taxon>Spiralia</taxon>
        <taxon>Lophotrochozoa</taxon>
        <taxon>Mollusca</taxon>
        <taxon>Gastropoda</taxon>
        <taxon>Heterobranchia</taxon>
        <taxon>Euthyneura</taxon>
        <taxon>Panpulmonata</taxon>
        <taxon>Sacoglossa</taxon>
        <taxon>Placobranchoidea</taxon>
        <taxon>Plakobranchidae</taxon>
        <taxon>Elysia</taxon>
    </lineage>
</organism>
<proteinExistence type="predicted"/>
<evidence type="ECO:0000256" key="3">
    <source>
        <dbReference type="SAM" id="MobiDB-lite"/>
    </source>
</evidence>
<dbReference type="InterPro" id="IPR001766">
    <property type="entry name" value="Fork_head_dom"/>
</dbReference>
<dbReference type="GO" id="GO:0009653">
    <property type="term" value="P:anatomical structure morphogenesis"/>
    <property type="evidence" value="ECO:0007669"/>
    <property type="project" value="TreeGrafter"/>
</dbReference>
<sequence length="642" mass="71115">MTTPAKTVLPSFSIFRKRKGTIATGTENVTNLENVSCDQSEFISQKKELPANTISTYRRETNEDPHECFINHDLAIDLQVEALEIPSYLNKLLPDPTCSVETSIAIDQHHLNNITIQCESYQTAVSDIFSEDSQLLRAQVSSQDYQLVLERPGASARADENLSSWVSRHSSEHLLDYSFYLPSENAFSITASASDCVQAPAANNSNEVWSECQPECSFVYSNSLTLPMQGCFEHTFYDHTDLSNSLYSPLDGGPIARNLVEDLSSSSNPSSYVANLCAHHDACNISIDAGHKLASNDFQVDDSYMTVNNLDYSHNAHDTNCVIASDQPCEAEDPYVPAQPVGDFTLASTISDIPTESDRHGATQPAGSDTGNGLEISAAVNKSDNEGDENETGEDLDDNGEVCMREDDQRGKDRRGNSKVDSYIALISKAILDSPERRLPISDIYTHIRKHNPAISRSQKTWQNTVRHNLSLNECFVKQVRQSKGRGHYWMVHPACVEDFLKGNYRRRQARRRAKKCPLTVKETNFMVEHIGEQNIGIPLQIKTVQESHLVNTGAELWEAHNPIINAGMFPARVPVGANAPTEMEVEQNYQMVGQLETPNDAVFGNVYGASLVGDRMGFEPWFVDGEAAAGTAWFETSSGSW</sequence>